<accession>A0A1X9N6U0</accession>
<evidence type="ECO:0000313" key="1">
    <source>
        <dbReference type="EMBL" id="ARN72874.1"/>
    </source>
</evidence>
<sequence length="122" mass="13414">MKNSSKSITSRIAFTAASHLQDVFADRVRFRADACDDYKAVELAFPGLKIKGSTSYCAVKVGTRSVYLTAIEFFGAGLPKLCIYSEDLNIRYTEYFSQTKLNSAVARVVEIVDQIEGNKAAA</sequence>
<proteinExistence type="predicted"/>
<gene>
    <name evidence="1" type="ORF">BST96_01385</name>
</gene>
<protein>
    <submittedName>
        <fullName evidence="1">Uncharacterized protein</fullName>
    </submittedName>
</protein>
<dbReference type="Proteomes" id="UP000193450">
    <property type="component" value="Chromosome"/>
</dbReference>
<dbReference type="EMBL" id="CP019343">
    <property type="protein sequence ID" value="ARN72874.1"/>
    <property type="molecule type" value="Genomic_DNA"/>
</dbReference>
<name>A0A1X9N6U0_9GAMM</name>
<keyword evidence="2" id="KW-1185">Reference proteome</keyword>
<dbReference type="AlphaFoldDB" id="A0A1X9N6U0"/>
<dbReference type="STRING" id="716816.BST96_01385"/>
<organism evidence="1 2">
    <name type="scientific">Oceanicoccus sagamiensis</name>
    <dbReference type="NCBI Taxonomy" id="716816"/>
    <lineage>
        <taxon>Bacteria</taxon>
        <taxon>Pseudomonadati</taxon>
        <taxon>Pseudomonadota</taxon>
        <taxon>Gammaproteobacteria</taxon>
        <taxon>Cellvibrionales</taxon>
        <taxon>Spongiibacteraceae</taxon>
        <taxon>Oceanicoccus</taxon>
    </lineage>
</organism>
<reference evidence="1 2" key="1">
    <citation type="submission" date="2016-11" db="EMBL/GenBank/DDBJ databases">
        <title>Trade-off between light-utilization and light-protection in marine flavobacteria.</title>
        <authorList>
            <person name="Kumagai Y."/>
        </authorList>
    </citation>
    <scope>NUCLEOTIDE SEQUENCE [LARGE SCALE GENOMIC DNA]</scope>
    <source>
        <strain evidence="1 2">NBRC 107125</strain>
    </source>
</reference>
<evidence type="ECO:0000313" key="2">
    <source>
        <dbReference type="Proteomes" id="UP000193450"/>
    </source>
</evidence>
<dbReference type="RefSeq" id="WP_085756963.1">
    <property type="nucleotide sequence ID" value="NZ_CP019343.1"/>
</dbReference>
<dbReference type="KEGG" id="osg:BST96_01385"/>